<dbReference type="InterPro" id="IPR035669">
    <property type="entry name" value="SGNH_plant_lipase-like"/>
</dbReference>
<name>A0AAN7G7E4_QUERU</name>
<evidence type="ECO:0000313" key="3">
    <source>
        <dbReference type="Proteomes" id="UP001324115"/>
    </source>
</evidence>
<dbReference type="PANTHER" id="PTHR45642:SF30">
    <property type="entry name" value="SGNH HYDROLASE-TYPE ESTERASE DOMAIN-CONTAINING PROTEIN"/>
    <property type="match status" value="1"/>
</dbReference>
<sequence length="326" mass="36406">ITTKTCKASTLPKFPAILIFGDSSVDTGNNNYINTIFQSNHYPYGINFPGQVPTGRFSDGKLPSDLLANMLGIKESVPPFLNPNLSNYELRTSVCFALAGSGFDDLTTAASGVIPISTQIKLFKNYITRLRGFAGTNDFGISFYNFPIRSQQFTINQYQNFVLEKLKDFVKELYKLGLRSMLIGGLPPMGCLPIQITARCKYFNDRKCLQDQNFDSQNYNKKIAKLLPKLQKSLPGSLLLYADTYKPLMDMINNPQKYGFVETNRGCCGTGFVETASLCNIKTPPCGNLSHFLFWDSVHPSQAGYQHVAKYLKKTVLSLLLKHHGL</sequence>
<reference evidence="2 3" key="1">
    <citation type="journal article" date="2023" name="G3 (Bethesda)">
        <title>A haplotype-resolved chromosome-scale genome for Quercus rubra L. provides insights into the genetics of adaptive traits for red oak species.</title>
        <authorList>
            <person name="Kapoor B."/>
            <person name="Jenkins J."/>
            <person name="Schmutz J."/>
            <person name="Zhebentyayeva T."/>
            <person name="Kuelheim C."/>
            <person name="Coggeshall M."/>
            <person name="Heim C."/>
            <person name="Lasky J.R."/>
            <person name="Leites L."/>
            <person name="Islam-Faridi N."/>
            <person name="Romero-Severson J."/>
            <person name="DeLeo V.L."/>
            <person name="Lucas S.M."/>
            <person name="Lazic D."/>
            <person name="Gailing O."/>
            <person name="Carlson J."/>
            <person name="Staton M."/>
        </authorList>
    </citation>
    <scope>NUCLEOTIDE SEQUENCE [LARGE SCALE GENOMIC DNA]</scope>
    <source>
        <strain evidence="2">Pseudo-F2</strain>
    </source>
</reference>
<comment type="similarity">
    <text evidence="1">Belongs to the 'GDSL' lipolytic enzyme family.</text>
</comment>
<dbReference type="EMBL" id="JAXUIC010000001">
    <property type="protein sequence ID" value="KAK4606795.1"/>
    <property type="molecule type" value="Genomic_DNA"/>
</dbReference>
<dbReference type="InterPro" id="IPR036514">
    <property type="entry name" value="SGNH_hydro_sf"/>
</dbReference>
<dbReference type="SUPFAM" id="SSF52266">
    <property type="entry name" value="SGNH hydrolase"/>
    <property type="match status" value="1"/>
</dbReference>
<evidence type="ECO:0008006" key="4">
    <source>
        <dbReference type="Google" id="ProtNLM"/>
    </source>
</evidence>
<dbReference type="Proteomes" id="UP001324115">
    <property type="component" value="Unassembled WGS sequence"/>
</dbReference>
<feature type="non-terminal residue" evidence="2">
    <location>
        <position position="1"/>
    </location>
</feature>
<proteinExistence type="inferred from homology"/>
<evidence type="ECO:0000256" key="1">
    <source>
        <dbReference type="ARBA" id="ARBA00008668"/>
    </source>
</evidence>
<gene>
    <name evidence="2" type="ORF">RGQ29_000862</name>
</gene>
<comment type="caution">
    <text evidence="2">The sequence shown here is derived from an EMBL/GenBank/DDBJ whole genome shotgun (WGS) entry which is preliminary data.</text>
</comment>
<accession>A0AAN7G7E4</accession>
<dbReference type="AlphaFoldDB" id="A0AAN7G7E4"/>
<dbReference type="PANTHER" id="PTHR45642">
    <property type="entry name" value="GDSL ESTERASE/LIPASE EXL3"/>
    <property type="match status" value="1"/>
</dbReference>
<evidence type="ECO:0000313" key="2">
    <source>
        <dbReference type="EMBL" id="KAK4606795.1"/>
    </source>
</evidence>
<dbReference type="GO" id="GO:0016788">
    <property type="term" value="F:hydrolase activity, acting on ester bonds"/>
    <property type="evidence" value="ECO:0007669"/>
    <property type="project" value="InterPro"/>
</dbReference>
<dbReference type="CDD" id="cd01837">
    <property type="entry name" value="SGNH_plant_lipase_like"/>
    <property type="match status" value="1"/>
</dbReference>
<keyword evidence="3" id="KW-1185">Reference proteome</keyword>
<dbReference type="InterPro" id="IPR001087">
    <property type="entry name" value="GDSL"/>
</dbReference>
<organism evidence="2 3">
    <name type="scientific">Quercus rubra</name>
    <name type="common">Northern red oak</name>
    <name type="synonym">Quercus borealis</name>
    <dbReference type="NCBI Taxonomy" id="3512"/>
    <lineage>
        <taxon>Eukaryota</taxon>
        <taxon>Viridiplantae</taxon>
        <taxon>Streptophyta</taxon>
        <taxon>Embryophyta</taxon>
        <taxon>Tracheophyta</taxon>
        <taxon>Spermatophyta</taxon>
        <taxon>Magnoliopsida</taxon>
        <taxon>eudicotyledons</taxon>
        <taxon>Gunneridae</taxon>
        <taxon>Pentapetalae</taxon>
        <taxon>rosids</taxon>
        <taxon>fabids</taxon>
        <taxon>Fagales</taxon>
        <taxon>Fagaceae</taxon>
        <taxon>Quercus</taxon>
    </lineage>
</organism>
<protein>
    <recommendedName>
        <fullName evidence="4">GDSL esterase/lipase</fullName>
    </recommendedName>
</protein>
<dbReference type="Gene3D" id="3.40.50.1110">
    <property type="entry name" value="SGNH hydrolase"/>
    <property type="match status" value="1"/>
</dbReference>
<dbReference type="Pfam" id="PF00657">
    <property type="entry name" value="Lipase_GDSL"/>
    <property type="match status" value="1"/>
</dbReference>
<dbReference type="InterPro" id="IPR050592">
    <property type="entry name" value="GDSL_lipolytic_enzyme"/>
</dbReference>